<evidence type="ECO:0000313" key="2">
    <source>
        <dbReference type="EMBL" id="VAI81378.1"/>
    </source>
</evidence>
<gene>
    <name evidence="2" type="ORF">TRITD_7Av1G271440</name>
</gene>
<dbReference type="InterPro" id="IPR036047">
    <property type="entry name" value="F-box-like_dom_sf"/>
</dbReference>
<sequence length="371" mass="42640">MEIILRVGFPTTLVRAALVCRRWLRRASDPSFLLRFRNLHPPGLLGFYVHTMSNKSDPNPPVFMPNLLLPPELSTVIHRANFSFDAYKGKNIYITDCRHGNVFIHLYDGWTSTYTKVVHKPLSSNREIPSFPRFPPHQLQDGNTCTWSDLISKGEGDNLSYLYVWIESTRDSTKSTMHVSVLQDNVWCMHTSITSTHHPFLLWVPRPVVVDNKIYMASMNNIHALDLSASSFSIVKLPHMVAKYGMRNAVMSRANDDSGVYLIHAKELQLGIWFHKKDKWLPVDTICLRKMLDNLRISHNENVHLNQVGNNAEFVLLQAGQSILYLDIKCRKLRKVYELGRYDILHSIHPFMMIWPPTCPAIEDGSARFAC</sequence>
<dbReference type="Proteomes" id="UP000324705">
    <property type="component" value="Chromosome 7A"/>
</dbReference>
<organism evidence="2 3">
    <name type="scientific">Triticum turgidum subsp. durum</name>
    <name type="common">Durum wheat</name>
    <name type="synonym">Triticum durum</name>
    <dbReference type="NCBI Taxonomy" id="4567"/>
    <lineage>
        <taxon>Eukaryota</taxon>
        <taxon>Viridiplantae</taxon>
        <taxon>Streptophyta</taxon>
        <taxon>Embryophyta</taxon>
        <taxon>Tracheophyta</taxon>
        <taxon>Spermatophyta</taxon>
        <taxon>Magnoliopsida</taxon>
        <taxon>Liliopsida</taxon>
        <taxon>Poales</taxon>
        <taxon>Poaceae</taxon>
        <taxon>BOP clade</taxon>
        <taxon>Pooideae</taxon>
        <taxon>Triticodae</taxon>
        <taxon>Triticeae</taxon>
        <taxon>Triticinae</taxon>
        <taxon>Triticum</taxon>
    </lineage>
</organism>
<dbReference type="InterPro" id="IPR056594">
    <property type="entry name" value="AT5G49610-like_b-prop"/>
</dbReference>
<dbReference type="Pfam" id="PF23635">
    <property type="entry name" value="Beta-prop_AT5G49610-like"/>
    <property type="match status" value="1"/>
</dbReference>
<evidence type="ECO:0000313" key="3">
    <source>
        <dbReference type="Proteomes" id="UP000324705"/>
    </source>
</evidence>
<reference evidence="2 3" key="1">
    <citation type="submission" date="2017-09" db="EMBL/GenBank/DDBJ databases">
        <authorList>
            <consortium name="International Durum Wheat Genome Sequencing Consortium (IDWGSC)"/>
            <person name="Milanesi L."/>
        </authorList>
    </citation>
    <scope>NUCLEOTIDE SEQUENCE [LARGE SCALE GENOMIC DNA]</scope>
    <source>
        <strain evidence="3">cv. Svevo</strain>
    </source>
</reference>
<keyword evidence="3" id="KW-1185">Reference proteome</keyword>
<evidence type="ECO:0000259" key="1">
    <source>
        <dbReference type="Pfam" id="PF23635"/>
    </source>
</evidence>
<dbReference type="AlphaFoldDB" id="A0A9R0ZP50"/>
<feature type="domain" description="F-box protein AT5G49610-like beta-propeller" evidence="1">
    <location>
        <begin position="94"/>
        <end position="358"/>
    </location>
</feature>
<proteinExistence type="predicted"/>
<dbReference type="SUPFAM" id="SSF81383">
    <property type="entry name" value="F-box domain"/>
    <property type="match status" value="1"/>
</dbReference>
<accession>A0A9R0ZP50</accession>
<protein>
    <recommendedName>
        <fullName evidence="1">F-box protein AT5G49610-like beta-propeller domain-containing protein</fullName>
    </recommendedName>
</protein>
<dbReference type="PANTHER" id="PTHR33207">
    <property type="entry name" value="F-BOX DOMAIN CONTAINING PROTEIN-RELATED"/>
    <property type="match status" value="1"/>
</dbReference>
<dbReference type="EMBL" id="LT934123">
    <property type="protein sequence ID" value="VAI81378.1"/>
    <property type="molecule type" value="Genomic_DNA"/>
</dbReference>
<dbReference type="OMA" id="VWIESTR"/>
<name>A0A9R0ZP50_TRITD</name>
<dbReference type="Gramene" id="TRITD7Av1G271440.1">
    <property type="protein sequence ID" value="TRITD7Av1G271440.1"/>
    <property type="gene ID" value="TRITD7Av1G271440"/>
</dbReference>